<proteinExistence type="inferred from homology"/>
<dbReference type="Pfam" id="PF12781">
    <property type="entry name" value="AAA_9"/>
    <property type="match status" value="1"/>
</dbReference>
<keyword evidence="3" id="KW-0963">Cytoplasm</keyword>
<feature type="domain" description="Dynein heavy chain hydrolytic ATP-binding dynein motor region" evidence="18">
    <location>
        <begin position="1965"/>
        <end position="2292"/>
    </location>
</feature>
<dbReference type="Pfam" id="PF12780">
    <property type="entry name" value="AAA_8"/>
    <property type="match status" value="1"/>
</dbReference>
<evidence type="ECO:0000256" key="15">
    <source>
        <dbReference type="SAM" id="MobiDB-lite"/>
    </source>
</evidence>
<keyword evidence="7" id="KW-0067">ATP-binding</keyword>
<evidence type="ECO:0000256" key="11">
    <source>
        <dbReference type="ARBA" id="ARBA00023175"/>
    </source>
</evidence>
<name>A0A8J2LKT8_9HEXA</name>
<dbReference type="FunFam" id="3.20.180.20:FF:000001">
    <property type="entry name" value="Dynein axonemal heavy chain 5"/>
    <property type="match status" value="1"/>
</dbReference>
<keyword evidence="6" id="KW-0547">Nucleotide-binding</keyword>
<dbReference type="Pfam" id="PF12774">
    <property type="entry name" value="AAA_6"/>
    <property type="match status" value="1"/>
</dbReference>
<organism evidence="24 25">
    <name type="scientific">Allacma fusca</name>
    <dbReference type="NCBI Taxonomy" id="39272"/>
    <lineage>
        <taxon>Eukaryota</taxon>
        <taxon>Metazoa</taxon>
        <taxon>Ecdysozoa</taxon>
        <taxon>Arthropoda</taxon>
        <taxon>Hexapoda</taxon>
        <taxon>Collembola</taxon>
        <taxon>Symphypleona</taxon>
        <taxon>Sminthuridae</taxon>
        <taxon>Allacma</taxon>
    </lineage>
</organism>
<comment type="subcellular location">
    <subcellularLocation>
        <location evidence="1">Cytoplasm</location>
        <location evidence="1">Cytoskeleton</location>
        <location evidence="1">Cilium axoneme</location>
    </subcellularLocation>
</comment>
<dbReference type="PANTHER" id="PTHR46532:SF4">
    <property type="entry name" value="AAA+ ATPASE DOMAIN-CONTAINING PROTEIN"/>
    <property type="match status" value="1"/>
</dbReference>
<evidence type="ECO:0000256" key="3">
    <source>
        <dbReference type="ARBA" id="ARBA00022490"/>
    </source>
</evidence>
<evidence type="ECO:0000256" key="14">
    <source>
        <dbReference type="SAM" id="Coils"/>
    </source>
</evidence>
<dbReference type="Pfam" id="PF17852">
    <property type="entry name" value="Dynein_AAA_lid"/>
    <property type="match status" value="1"/>
</dbReference>
<dbReference type="InterPro" id="IPR035706">
    <property type="entry name" value="AAA_9"/>
</dbReference>
<evidence type="ECO:0000256" key="8">
    <source>
        <dbReference type="ARBA" id="ARBA00023017"/>
    </source>
</evidence>
<dbReference type="InterPro" id="IPR013594">
    <property type="entry name" value="Dynein_heavy_tail"/>
</dbReference>
<sequence length="4040" mass="464261">MSDGKRRAESDARLEYVYSFLSEATSLGRHEVSDMVHSGGLVARINMFFQPRGPNTLLLFYQEDPSDQPPEPTATKVTGTRGSPPKQLVATQPPKKKIFFTDGTNKLLTGTAIYYLRVGTQKPVSEEGYYKEVMCGTISGRKPGEMLRFIFMSLQHVYIPSLMGIANNPEDYETDESVRNAVRKRMIPALRSFCSCLRVWEAIQIEYDALLQTEKFFNGTETIEDLRIFAKDTERVAALERSMKKWSTHVSQIVSESERLRKELDSNGPQDEVEYWKRRASRLALLLQKIHSGEMKFTLMTLQMSGSNVIKPWRELEQKVSFCFTEAKDTAAYIDRIDKICHTLYLDNPTKIKGDTHTLLQTVMMIQTSSMYYNSSEKISHLLVKITNQMIHRCKEYLTCNGKVTIWAQRRHIVRQKIVECIDLNKAYKKSYQLNSNKTRNRRAKDFCISEHYVFGKFDSFCERLKKILIVFDTLDGYETLFSTHVCGLLWDDTVDEKEKEFVVQVKQITGKNYNSLDYRNKEFDADYVEFTGRMDELKIWLKKMIEKHYHDIWESPQAIKFLKRIEEVNQFVQVTTLEDKYERIAQHFAEQIQNTRGYFQKNKRKSQLPRGMPPVGGKTMWIRSMVLQLETFTRDFAQHPKLKILPQFKELVQDYNVFALEVASYEIRSLKRWYKESKLSAVEEPLKEPILVVDVNDRPSVNMSSLVESMIAEGDSLVKLDADIPLPTKVLLLKTGHFRSVTEKLDMLLDRYYWAVKRVNKEVRPLLFLQVIKLASLFQPGIHTINWTSILWENYFRVCLKAIEDFNTLVARVHDVYTYQIQGSFSDMEGVILCAEFEDLPWTLDEFLDRNYKSVRDMTTFLNEKSMHIRDLVDDLIKMIHKSGSHIGTKVIRQFGLDKNNHVLSEIFGPMEDMCSSPDKSMDNSNALMNGPDGGYGTPSSQRNQPDWSMMDQLYDRPHCLHNILGAKCSKELKEIARNSNEDIKYMFSRQIFELIVRIVRASLCLVRRRFVGPLPPNSKINAALWAIPPEMEDSSFTENTPVFILQTQLLGSAVSIKPTMEQIQEAITQVGRVIVAAAKGISQWVTYGLENHENQINPINEKKARRRQLYRSISQDRVGAPFQIVNFFSQVIENKEIAKVTAALSSCTQILKDSFLEFMRIWEAFDFLWSPTRYVALKQFAATNPSWCEFEDRLNECWESENQLKSLADYYDFGAIRIISDKLKQGLLHESRELILKYGTALKNKYRREMEFVLITIQDFQKKLESDITGIDDVRIAMETLNKFREIEVDLDLRIPPIEEAFYVVAKFDIPASSDEIEEADSIRYQFSKLQLTSNEMSATVVKLYPTFNKQLLENLEIFKGHCDDFCREYETEGPMVPGLTPRQASDKLALFQNRFDALWRRNVQYASGQQLFGMQAVENVALANIKKELNLLQKLYRLYNDVIDRVSSYYDILWKEVNIEEINNELLEFQNRCRKLPKGLKEWPAFFALKKTIDDFNDIIPLLELMSNKSMKPRHWQKIMDVTSYNFDIEKETLCLKDILDAPLLQFKDDIEDVCISALKERDIEAKLRQVTNEWSVHELTFISFKTRGELLLRGDTTAETIAQLEDSLMILGSLLSNRYNAPFKKQIQKWVSDLSNTNEILERWLLVQNMWVYLEAVFVGGDIAKQLPKEAKRFSKIDQSWQKIMQRAHEVPGVVACCVGDDTLKAILPHLQDELEVCQKSLSGYLEKKRLLFPRFFFVSDPALLEILGQASDSHTIQSHLLSIFDNISTVTFHETEYNKILAINSQEGESIKLERSVKAEGSVEVWLNQLLQYSKASLHSVVRESYMQISEPDYNLIELLEISPAQVGLLTIQIIWTRDSESALTQAKHDRKIMSEINNKFLDILNQLIDQTTRNLTKIERVKFETLITIHVHQRDIFDNLCRMNVKSGTDFEWVKQCRFYFKEDTDVTEVFITDVYFAYQNEYLGCTDRLVITPLTDRCYITLAQALSLSMGGCPAGPAGTGKTETVKDMGKTLGKYVVVFNCSDQMDYKGLGRIYKGLAQSGSWGCFDEFNRIDLPVLSVAAQQIAVVLTCRREHRKTFVFTDGDVVEMNPEFGIFLTMNPGYAGRHELPENLKIQFRTVAMMVPDRQIIIRVKLASCGFLENITLARKFYTLYKLCEEQLTKQVHYDFGLRNILSVLRTLGTTKRANVKDAESTIVMRVLRDMNLSKLIDEDEPLFMSLVTDLFPNVAFEKTTYQELTEAIAVEVENQGLVFHDPWVLKLIQMYETQEVRHGIMTLGPSGAGKTTCIHTLMKALTTIGIPHKEMRMNPKAITAHQMFGRLDVATNDWTDGIFSALWRKTLKVKKGQPSTDRIWLVLDGPVDSIWIENLNSVLDDNKTLTLANGDRLPMSPLCKIIFEPHNIDNASPATVSRSGMVYMSSSGLNWSPIVEAWLKKREPQTANILRDLIQLWFYQTYDFARQNLQFRMPILECNIIAQMLALLEGLLPLEERADDSAEALETLRLNPNYVAEKQVNESEIEKIFLFCLSWSVGAFLETEDRIKFDSFLRTNENGSLPMPKSSIFNYVMEGNEWKPWQDRVASYVLPENYTNEYSSILVPTIDNVRTNFLVNTVASQRKAVLLIGEQGSAKTVMVDSYMKSYNPDYHLARTMNFSFATTPYQFQKTIESYMEKRVGTTFGPSGGKSMTLFIDDVNLPEVNTWGDQVTNEIVRQTIEMKGFYSLEKPGEFSHITDMQFIGAMIHPGAGRNDIPSRLKRHFCIFNCTLPTDESIDKIFQTIGMGHYSAKRGFTEEVRGLIERLVVVTRLLWMSTRKMLLPTPAKFHYIFNLRDLSRIWQGMISTLCTVIDGPKATMQLWIHECSRVLTDRFTDAQDKTWFELETKRIVEKEFGKKFTTMIKKVSLFVDFMRDAPEPTGEEGEGETEVELPKVYEPLEDFEVLKERLIMFLDQYNDMVRGSPMNLVFFPDAMINLVKISRIIRCPGGNALLVGVGGSGKQSLTKLSSFIAGYKTYQITLTRSYNLSNFLEDIKLLYRTCGAQGKGTAFIFSDQDIKEEVFLEYLNNVLSSGLICNLFNRDEYSEIIAELTPIMKRENSRKVPTPENVFNFFIQRMKQYLHVILCFSPVGEKFRSRALKFPGLISGCTVNWFFPWPKDALISVAEHFLQDYPMECADEAKKNVIFVLGSVQDSVASICVEYFQRLRRSAHVTPKSYLNFLASYKSIYGSKLNELKESAQRMDLGLLKLKEAAAAVANLRKELAKMEQELQVASKEAERVLVSVKERAEEAEGIRNRVQQSKVMAEQLVSDIEADRTTAEQKLEAAKPALEEAENALNTIQPTHIATVRKLGRPPHLIMRIMDSVLILFQKKLHFSFPDPNVPSPKPSWPEALKMMASTTFLISLQNYPKDIINEEIVELLEPYFRMEDYNMDDAKRVCGDVAGLLSWTKAMAFFYGVNKEVLPLKSNLAMQEARLKIAVSDLARLEQELTEKEGELKIVKDEYDVAFSKTQLLMDAADSCRKKMSTAMALIDGLSGENKRWTEQSRELKDRMGRLVGDILKATAFLSYSGPFNQEYRALLLGQFTDLVEKYDIPRQDACTVLSLLLNTSDVAEWTMQGLPNDELSIENAVIVTKGASYPLMVDPQSQGKAWIKSKEAKNNLCVTSLNHKYFRTHLEDSLSLGKPLLIEDVGEELDPVIDNVLEKNFIKSGTIEKVVVGDKECDVMPGFMLYVTTKLANPFYTPEISAKTCIIDFTVTMKGLEDQLLGRVILMEKSELESERMALFESVMQNKRSMKSLEDSLLEKLSSSQGSLVDDEELIRVLRETKTTSENVKTKLQTAEETDKKITIAREEFRPIASRGSVLYFLVVEMAKVNVMYQTSLKQFLNLFDGSIKLSEKSLITSERIDNVLSKLNWEVWQFVQRSLFVKDRFLFTLMMTLKIDLHSSNIQHEEFMVLIKGGASLDLSAVRPKPFRWISDVSWLNLVELSKLKPFKKILDEVSEKEHDWKVWQDLETPEVSVIPCGRKIMQSIASDRILGK</sequence>
<dbReference type="InterPro" id="IPR013602">
    <property type="entry name" value="Dynein_heavy_linker"/>
</dbReference>
<keyword evidence="12" id="KW-0206">Cytoskeleton</keyword>
<dbReference type="FunFam" id="1.20.920.20:FF:000004">
    <property type="entry name" value="Dynein axonemal heavy chain 5"/>
    <property type="match status" value="1"/>
</dbReference>
<evidence type="ECO:0000259" key="18">
    <source>
        <dbReference type="Pfam" id="PF12774"/>
    </source>
</evidence>
<dbReference type="Pfam" id="PF12775">
    <property type="entry name" value="AAA_7"/>
    <property type="match status" value="1"/>
</dbReference>
<evidence type="ECO:0000256" key="1">
    <source>
        <dbReference type="ARBA" id="ARBA00004430"/>
    </source>
</evidence>
<dbReference type="FunFam" id="3.40.50.300:FF:000049">
    <property type="entry name" value="Dynein, axonemal, heavy chain 5"/>
    <property type="match status" value="1"/>
</dbReference>
<evidence type="ECO:0000259" key="17">
    <source>
        <dbReference type="Pfam" id="PF08393"/>
    </source>
</evidence>
<evidence type="ECO:0000259" key="16">
    <source>
        <dbReference type="Pfam" id="PF08385"/>
    </source>
</evidence>
<dbReference type="GO" id="GO:0005874">
    <property type="term" value="C:microtubule"/>
    <property type="evidence" value="ECO:0007669"/>
    <property type="project" value="UniProtKB-KW"/>
</dbReference>
<protein>
    <recommendedName>
        <fullName evidence="26">Dynein heavy chain 5, axonemal</fullName>
    </recommendedName>
</protein>
<dbReference type="Pfam" id="PF17857">
    <property type="entry name" value="AAA_lid_1"/>
    <property type="match status" value="1"/>
</dbReference>
<dbReference type="OrthoDB" id="10251809at2759"/>
<accession>A0A8J2LKT8</accession>
<keyword evidence="4" id="KW-0493">Microtubule</keyword>
<dbReference type="GO" id="GO:0051959">
    <property type="term" value="F:dynein light intermediate chain binding"/>
    <property type="evidence" value="ECO:0007669"/>
    <property type="project" value="InterPro"/>
</dbReference>
<evidence type="ECO:0000256" key="9">
    <source>
        <dbReference type="ARBA" id="ARBA00023054"/>
    </source>
</evidence>
<dbReference type="Proteomes" id="UP000708208">
    <property type="component" value="Unassembled WGS sequence"/>
</dbReference>
<dbReference type="GO" id="GO:0007018">
    <property type="term" value="P:microtubule-based movement"/>
    <property type="evidence" value="ECO:0007669"/>
    <property type="project" value="InterPro"/>
</dbReference>
<evidence type="ECO:0000256" key="6">
    <source>
        <dbReference type="ARBA" id="ARBA00022741"/>
    </source>
</evidence>
<evidence type="ECO:0000259" key="20">
    <source>
        <dbReference type="Pfam" id="PF12780"/>
    </source>
</evidence>
<dbReference type="InterPro" id="IPR026983">
    <property type="entry name" value="DHC"/>
</dbReference>
<feature type="domain" description="Dynein heavy chain coiled coil stalk" evidence="19">
    <location>
        <begin position="3241"/>
        <end position="3585"/>
    </location>
</feature>
<comment type="similarity">
    <text evidence="2">Belongs to the dynein heavy chain family.</text>
</comment>
<keyword evidence="13" id="KW-0966">Cell projection</keyword>
<dbReference type="InterPro" id="IPR035699">
    <property type="entry name" value="AAA_6"/>
</dbReference>
<dbReference type="FunFam" id="1.10.8.1220:FF:000001">
    <property type="entry name" value="Dynein axonemal heavy chain 5"/>
    <property type="match status" value="1"/>
</dbReference>
<dbReference type="InterPro" id="IPR024743">
    <property type="entry name" value="Dynein_HC_stalk"/>
</dbReference>
<evidence type="ECO:0000256" key="2">
    <source>
        <dbReference type="ARBA" id="ARBA00008887"/>
    </source>
</evidence>
<dbReference type="Pfam" id="PF08393">
    <property type="entry name" value="DHC_N2"/>
    <property type="match status" value="1"/>
</dbReference>
<evidence type="ECO:0000313" key="24">
    <source>
        <dbReference type="EMBL" id="CAG7835360.1"/>
    </source>
</evidence>
<dbReference type="FunFam" id="1.10.8.710:FF:000003">
    <property type="entry name" value="Dynein axonemal heavy chain 5"/>
    <property type="match status" value="1"/>
</dbReference>
<dbReference type="GO" id="GO:0045505">
    <property type="term" value="F:dynein intermediate chain binding"/>
    <property type="evidence" value="ECO:0007669"/>
    <property type="project" value="InterPro"/>
</dbReference>
<feature type="domain" description="Dynein heavy chain tail" evidence="16">
    <location>
        <begin position="237"/>
        <end position="796"/>
    </location>
</feature>
<evidence type="ECO:0008006" key="26">
    <source>
        <dbReference type="Google" id="ProtNLM"/>
    </source>
</evidence>
<evidence type="ECO:0000313" key="25">
    <source>
        <dbReference type="Proteomes" id="UP000708208"/>
    </source>
</evidence>
<feature type="coiled-coil region" evidence="14">
    <location>
        <begin position="3249"/>
        <end position="3294"/>
    </location>
</feature>
<keyword evidence="25" id="KW-1185">Reference proteome</keyword>
<dbReference type="Pfam" id="PF12777">
    <property type="entry name" value="MT"/>
    <property type="match status" value="1"/>
</dbReference>
<evidence type="ECO:0000256" key="10">
    <source>
        <dbReference type="ARBA" id="ARBA00023069"/>
    </source>
</evidence>
<feature type="domain" description="Dynein heavy chain AAA module D4" evidence="20">
    <location>
        <begin position="2965"/>
        <end position="3227"/>
    </location>
</feature>
<feature type="domain" description="Dynein heavy chain ATP-binding dynein motor region" evidence="21">
    <location>
        <begin position="3614"/>
        <end position="3834"/>
    </location>
</feature>
<reference evidence="24" key="1">
    <citation type="submission" date="2021-06" db="EMBL/GenBank/DDBJ databases">
        <authorList>
            <person name="Hodson N. C."/>
            <person name="Mongue J. A."/>
            <person name="Jaron S. K."/>
        </authorList>
    </citation>
    <scope>NUCLEOTIDE SEQUENCE</scope>
</reference>
<keyword evidence="5" id="KW-0677">Repeat</keyword>
<dbReference type="FunFam" id="3.40.50.300:FF:002141">
    <property type="entry name" value="Dynein heavy chain"/>
    <property type="match status" value="1"/>
</dbReference>
<evidence type="ECO:0000256" key="5">
    <source>
        <dbReference type="ARBA" id="ARBA00022737"/>
    </source>
</evidence>
<evidence type="ECO:0000256" key="12">
    <source>
        <dbReference type="ARBA" id="ARBA00023212"/>
    </source>
</evidence>
<dbReference type="InterPro" id="IPR041589">
    <property type="entry name" value="DNAH3_AAA_lid_1"/>
</dbReference>
<dbReference type="InterPro" id="IPR041466">
    <property type="entry name" value="Dynein_AAA5_ext"/>
</dbReference>
<dbReference type="FunFam" id="3.40.50.300:FF:000543">
    <property type="entry name" value="Dynein axonemal heavy chain 5"/>
    <property type="match status" value="1"/>
</dbReference>
<comment type="caution">
    <text evidence="24">The sequence shown here is derived from an EMBL/GenBank/DDBJ whole genome shotgun (WGS) entry which is preliminary data.</text>
</comment>
<dbReference type="FunFam" id="1.20.58.1120:FF:000004">
    <property type="entry name" value="Dynein axonemal heavy chain 5"/>
    <property type="match status" value="1"/>
</dbReference>
<dbReference type="Pfam" id="PF08385">
    <property type="entry name" value="DHC_N1"/>
    <property type="match status" value="1"/>
</dbReference>
<evidence type="ECO:0000256" key="13">
    <source>
        <dbReference type="ARBA" id="ARBA00023273"/>
    </source>
</evidence>
<feature type="domain" description="Dynein heavy chain linker" evidence="17">
    <location>
        <begin position="1425"/>
        <end position="1829"/>
    </location>
</feature>
<dbReference type="EMBL" id="CAJVCH010570607">
    <property type="protein sequence ID" value="CAG7835360.1"/>
    <property type="molecule type" value="Genomic_DNA"/>
</dbReference>
<dbReference type="FunFam" id="1.20.140.100:FF:000003">
    <property type="entry name" value="Dynein, axonemal, heavy chain 5"/>
    <property type="match status" value="1"/>
</dbReference>
<feature type="coiled-coil region" evidence="14">
    <location>
        <begin position="3469"/>
        <end position="3503"/>
    </location>
</feature>
<feature type="region of interest" description="Disordered" evidence="15">
    <location>
        <begin position="62"/>
        <end position="89"/>
    </location>
</feature>
<feature type="domain" description="Dynein heavy chain AAA 5 extension" evidence="22">
    <location>
        <begin position="2451"/>
        <end position="2584"/>
    </location>
</feature>
<evidence type="ECO:0000256" key="4">
    <source>
        <dbReference type="ARBA" id="ARBA00022701"/>
    </source>
</evidence>
<dbReference type="FunFam" id="1.20.920.30:FF:000004">
    <property type="entry name" value="Dynein axonemal heavy chain 5"/>
    <property type="match status" value="1"/>
</dbReference>
<keyword evidence="9 14" id="KW-0175">Coiled coil</keyword>
<dbReference type="FunFam" id="3.40.50.300:FF:000044">
    <property type="entry name" value="Dynein heavy chain 5, axonemal"/>
    <property type="match status" value="1"/>
</dbReference>
<evidence type="ECO:0000256" key="7">
    <source>
        <dbReference type="ARBA" id="ARBA00022840"/>
    </source>
</evidence>
<keyword evidence="10" id="KW-0969">Cilium</keyword>
<dbReference type="GO" id="GO:0005524">
    <property type="term" value="F:ATP binding"/>
    <property type="evidence" value="ECO:0007669"/>
    <property type="project" value="UniProtKB-KW"/>
</dbReference>
<dbReference type="GO" id="GO:0097729">
    <property type="term" value="C:9+2 motile cilium"/>
    <property type="evidence" value="ECO:0007669"/>
    <property type="project" value="UniProtKB-ARBA"/>
</dbReference>
<feature type="region of interest" description="Disordered" evidence="15">
    <location>
        <begin position="924"/>
        <end position="944"/>
    </location>
</feature>
<evidence type="ECO:0000259" key="19">
    <source>
        <dbReference type="Pfam" id="PF12777"/>
    </source>
</evidence>
<dbReference type="FunFam" id="1.10.287.2620:FF:000003">
    <property type="entry name" value="Dynein, axonemal, heavy chain 5"/>
    <property type="match status" value="1"/>
</dbReference>
<evidence type="ECO:0000259" key="23">
    <source>
        <dbReference type="Pfam" id="PF17857"/>
    </source>
</evidence>
<gene>
    <name evidence="24" type="ORF">AFUS01_LOCUS44741</name>
</gene>
<evidence type="ECO:0000259" key="21">
    <source>
        <dbReference type="Pfam" id="PF12781"/>
    </source>
</evidence>
<dbReference type="FunFam" id="3.40.50.300:FF:001221">
    <property type="entry name" value="Axonemal dynein heavy chain 8"/>
    <property type="match status" value="1"/>
</dbReference>
<dbReference type="InterPro" id="IPR024317">
    <property type="entry name" value="Dynein_heavy_chain_D4_dom"/>
</dbReference>
<feature type="domain" description="Dynein heavy chain 3 AAA+ lid" evidence="23">
    <location>
        <begin position="2819"/>
        <end position="2895"/>
    </location>
</feature>
<keyword evidence="11" id="KW-0505">Motor protein</keyword>
<dbReference type="GO" id="GO:0005858">
    <property type="term" value="C:axonemal dynein complex"/>
    <property type="evidence" value="ECO:0007669"/>
    <property type="project" value="TreeGrafter"/>
</dbReference>
<evidence type="ECO:0000259" key="22">
    <source>
        <dbReference type="Pfam" id="PF17852"/>
    </source>
</evidence>
<dbReference type="PANTHER" id="PTHR46532">
    <property type="entry name" value="MALE FERTILITY FACTOR KL5"/>
    <property type="match status" value="1"/>
</dbReference>
<keyword evidence="8" id="KW-0243">Dynein</keyword>